<keyword evidence="3" id="KW-0238">DNA-binding</keyword>
<keyword evidence="4" id="KW-0804">Transcription</keyword>
<evidence type="ECO:0000259" key="5">
    <source>
        <dbReference type="PROSITE" id="PS50931"/>
    </source>
</evidence>
<sequence length="296" mass="32829">MFNLEQLRSFVAVAEHLHFGRAAQELQMTQPPLSRQIQKLEADLGVQLFERTKRRVALTAAGNVFLERARRILVMTERSREAVRGVALGEAGRLTIGFTASSALSVLGPLLERVSAALPDAAIDLRERVSGTQLVEIERGSIDLGLVRTVPSDPSFGVRELFREDLVVALPDGHPLAKAERACRVDQLSAYPVIGYAMPDSEYFYRRVEQIFAERRVRYAYSVSQILSMLSMVSSGFGIALVPRSAKKMRTEGVTYRDLLLPPNMASTAQVTISAVWSNESQNPVLWRALSVLQES</sequence>
<evidence type="ECO:0000256" key="2">
    <source>
        <dbReference type="ARBA" id="ARBA00023015"/>
    </source>
</evidence>
<dbReference type="Gene3D" id="3.40.190.10">
    <property type="entry name" value="Periplasmic binding protein-like II"/>
    <property type="match status" value="2"/>
</dbReference>
<evidence type="ECO:0000256" key="3">
    <source>
        <dbReference type="ARBA" id="ARBA00023125"/>
    </source>
</evidence>
<dbReference type="InterPro" id="IPR005119">
    <property type="entry name" value="LysR_subst-bd"/>
</dbReference>
<accession>A0ABX6JXV5</accession>
<name>A0ABX6JXV5_9MICO</name>
<dbReference type="PRINTS" id="PR00039">
    <property type="entry name" value="HTHLYSR"/>
</dbReference>
<evidence type="ECO:0000256" key="4">
    <source>
        <dbReference type="ARBA" id="ARBA00023163"/>
    </source>
</evidence>
<comment type="similarity">
    <text evidence="1">Belongs to the LysR transcriptional regulatory family.</text>
</comment>
<keyword evidence="2" id="KW-0805">Transcription regulation</keyword>
<dbReference type="Gene3D" id="1.10.10.10">
    <property type="entry name" value="Winged helix-like DNA-binding domain superfamily/Winged helix DNA-binding domain"/>
    <property type="match status" value="1"/>
</dbReference>
<dbReference type="PROSITE" id="PS50931">
    <property type="entry name" value="HTH_LYSR"/>
    <property type="match status" value="1"/>
</dbReference>
<evidence type="ECO:0000256" key="1">
    <source>
        <dbReference type="ARBA" id="ARBA00009437"/>
    </source>
</evidence>
<proteinExistence type="inferred from homology"/>
<gene>
    <name evidence="6" type="ORF">G7066_00775</name>
</gene>
<dbReference type="SUPFAM" id="SSF46785">
    <property type="entry name" value="Winged helix' DNA-binding domain"/>
    <property type="match status" value="1"/>
</dbReference>
<dbReference type="Pfam" id="PF00126">
    <property type="entry name" value="HTH_1"/>
    <property type="match status" value="1"/>
</dbReference>
<dbReference type="Pfam" id="PF03466">
    <property type="entry name" value="LysR_substrate"/>
    <property type="match status" value="1"/>
</dbReference>
<evidence type="ECO:0000313" key="7">
    <source>
        <dbReference type="Proteomes" id="UP000503441"/>
    </source>
</evidence>
<reference evidence="6 7" key="1">
    <citation type="submission" date="2020-03" db="EMBL/GenBank/DDBJ databases">
        <title>Leucobacter sp. nov., isolated from beetles.</title>
        <authorList>
            <person name="Hyun D.-W."/>
            <person name="Bae J.-W."/>
        </authorList>
    </citation>
    <scope>NUCLEOTIDE SEQUENCE [LARGE SCALE GENOMIC DNA]</scope>
    <source>
        <strain evidence="6 7">HDW9A</strain>
    </source>
</reference>
<protein>
    <submittedName>
        <fullName evidence="6">LysR family transcriptional regulator</fullName>
    </submittedName>
</protein>
<organism evidence="6 7">
    <name type="scientific">Leucobacter coleopterorum</name>
    <dbReference type="NCBI Taxonomy" id="2714933"/>
    <lineage>
        <taxon>Bacteria</taxon>
        <taxon>Bacillati</taxon>
        <taxon>Actinomycetota</taxon>
        <taxon>Actinomycetes</taxon>
        <taxon>Micrococcales</taxon>
        <taxon>Microbacteriaceae</taxon>
        <taxon>Leucobacter</taxon>
    </lineage>
</organism>
<keyword evidence="7" id="KW-1185">Reference proteome</keyword>
<dbReference type="InterPro" id="IPR036388">
    <property type="entry name" value="WH-like_DNA-bd_sf"/>
</dbReference>
<dbReference type="InterPro" id="IPR036390">
    <property type="entry name" value="WH_DNA-bd_sf"/>
</dbReference>
<dbReference type="EMBL" id="CP049933">
    <property type="protein sequence ID" value="QIM17610.1"/>
    <property type="molecule type" value="Genomic_DNA"/>
</dbReference>
<dbReference type="InterPro" id="IPR000847">
    <property type="entry name" value="LysR_HTH_N"/>
</dbReference>
<evidence type="ECO:0000313" key="6">
    <source>
        <dbReference type="EMBL" id="QIM17610.1"/>
    </source>
</evidence>
<dbReference type="Proteomes" id="UP000503441">
    <property type="component" value="Chromosome"/>
</dbReference>
<dbReference type="SUPFAM" id="SSF53850">
    <property type="entry name" value="Periplasmic binding protein-like II"/>
    <property type="match status" value="1"/>
</dbReference>
<feature type="domain" description="HTH lysR-type" evidence="5">
    <location>
        <begin position="2"/>
        <end position="59"/>
    </location>
</feature>
<dbReference type="PANTHER" id="PTHR30346:SF0">
    <property type="entry name" value="HCA OPERON TRANSCRIPTIONAL ACTIVATOR HCAR"/>
    <property type="match status" value="1"/>
</dbReference>
<dbReference type="RefSeq" id="WP_166328314.1">
    <property type="nucleotide sequence ID" value="NZ_CP049933.1"/>
</dbReference>
<dbReference type="PANTHER" id="PTHR30346">
    <property type="entry name" value="TRANSCRIPTIONAL DUAL REGULATOR HCAR-RELATED"/>
    <property type="match status" value="1"/>
</dbReference>